<dbReference type="InterPro" id="IPR001126">
    <property type="entry name" value="UmuC"/>
</dbReference>
<evidence type="ECO:0000256" key="2">
    <source>
        <dbReference type="ARBA" id="ARBA00022763"/>
    </source>
</evidence>
<evidence type="ECO:0000313" key="9">
    <source>
        <dbReference type="Proteomes" id="UP000199213"/>
    </source>
</evidence>
<dbReference type="EMBL" id="FNFM01000008">
    <property type="protein sequence ID" value="SDK50352.1"/>
    <property type="molecule type" value="Genomic_DNA"/>
</dbReference>
<name>A0A1G9CFD3_ACTMZ</name>
<dbReference type="GO" id="GO:0003684">
    <property type="term" value="F:damaged DNA binding"/>
    <property type="evidence" value="ECO:0007669"/>
    <property type="project" value="InterPro"/>
</dbReference>
<evidence type="ECO:0000256" key="5">
    <source>
        <dbReference type="ARBA" id="ARBA00023236"/>
    </source>
</evidence>
<dbReference type="OrthoDB" id="9808813at2"/>
<dbReference type="PROSITE" id="PS50173">
    <property type="entry name" value="UMUC"/>
    <property type="match status" value="1"/>
</dbReference>
<comment type="similarity">
    <text evidence="1">Belongs to the DNA polymerase type-Y family.</text>
</comment>
<evidence type="ECO:0000259" key="7">
    <source>
        <dbReference type="PROSITE" id="PS50173"/>
    </source>
</evidence>
<evidence type="ECO:0000256" key="1">
    <source>
        <dbReference type="ARBA" id="ARBA00010945"/>
    </source>
</evidence>
<dbReference type="Proteomes" id="UP000199213">
    <property type="component" value="Unassembled WGS sequence"/>
</dbReference>
<keyword evidence="9" id="KW-1185">Reference proteome</keyword>
<dbReference type="Gene3D" id="3.30.70.270">
    <property type="match status" value="1"/>
</dbReference>
<evidence type="ECO:0000313" key="8">
    <source>
        <dbReference type="EMBL" id="SDK50352.1"/>
    </source>
</evidence>
<evidence type="ECO:0000256" key="4">
    <source>
        <dbReference type="ARBA" id="ARBA00023204"/>
    </source>
</evidence>
<dbReference type="InterPro" id="IPR043502">
    <property type="entry name" value="DNA/RNA_pol_sf"/>
</dbReference>
<keyword evidence="2" id="KW-0227">DNA damage</keyword>
<dbReference type="GO" id="GO:0003887">
    <property type="term" value="F:DNA-directed DNA polymerase activity"/>
    <property type="evidence" value="ECO:0007669"/>
    <property type="project" value="TreeGrafter"/>
</dbReference>
<evidence type="ECO:0000256" key="3">
    <source>
        <dbReference type="ARBA" id="ARBA00023199"/>
    </source>
</evidence>
<gene>
    <name evidence="8" type="ORF">SAMN04487820_108287</name>
</gene>
<dbReference type="SUPFAM" id="SSF56672">
    <property type="entry name" value="DNA/RNA polymerases"/>
    <property type="match status" value="1"/>
</dbReference>
<dbReference type="Gene3D" id="3.40.1170.60">
    <property type="match status" value="1"/>
</dbReference>
<dbReference type="RefSeq" id="WP_092629175.1">
    <property type="nucleotide sequence ID" value="NZ_FNFM01000008.1"/>
</dbReference>
<dbReference type="AlphaFoldDB" id="A0A1G9CFD3"/>
<dbReference type="Pfam" id="PF00817">
    <property type="entry name" value="IMS"/>
    <property type="match status" value="1"/>
</dbReference>
<proteinExistence type="inferred from homology"/>
<dbReference type="GO" id="GO:0005829">
    <property type="term" value="C:cytosol"/>
    <property type="evidence" value="ECO:0007669"/>
    <property type="project" value="TreeGrafter"/>
</dbReference>
<keyword evidence="4" id="KW-0234">DNA repair</keyword>
<dbReference type="GO" id="GO:0042276">
    <property type="term" value="P:error-prone translesion synthesis"/>
    <property type="evidence" value="ECO:0007669"/>
    <property type="project" value="TreeGrafter"/>
</dbReference>
<sequence>MGAVVYALVDVDAMYVAGERLLQPQLRGRPVVVLGNNDGCVVARSVEAKRLGIPQGERWSRLRRDPRYSAAVPRSAHYALYGDLASRIESVVEEYSPDATPYSIDESYLTLPAARATELAHRMREQIATWIGVPVSIGIGSTRTLAHLATRQAKRTGGGIHNLAEADAEQRLLLDSTPVEEVWGIASRLADRLAGHGVSTAGSLSEMDPGRARRIHSVVLEKTVRELRGTSCWPLRPESVPRQQCRHTRQLGTPTCDPELLAAAAAGHAHQLARKLRRHQRRADRLTVQLTCGHTSLEVSQGLPRPTYSTPVLVDLAVRLARSLPRPGHSYHQLGLLAAPLRGVEQTTPLGEPARTVDERLSHALDEITTRYGTEAIGFATTGLRGRSPWQPRQEHLWPVSTTSRHLLPLVHG</sequence>
<dbReference type="InterPro" id="IPR043128">
    <property type="entry name" value="Rev_trsase/Diguanyl_cyclase"/>
</dbReference>
<dbReference type="InterPro" id="IPR025188">
    <property type="entry name" value="DUF4113"/>
</dbReference>
<evidence type="ECO:0000256" key="6">
    <source>
        <dbReference type="ARBA" id="ARBA00025589"/>
    </source>
</evidence>
<dbReference type="InterPro" id="IPR050116">
    <property type="entry name" value="DNA_polymerase-Y"/>
</dbReference>
<keyword evidence="3" id="KW-0741">SOS mutagenesis</keyword>
<comment type="function">
    <text evidence="6">Poorly processive, error-prone DNA polymerase involved in untargeted mutagenesis. Copies undamaged DNA at stalled replication forks, which arise in vivo from mismatched or misaligned primer ends. These misaligned primers can be extended by PolIV. Exhibits no 3'-5' exonuclease (proofreading) activity. May be involved in translesional synthesis, in conjunction with the beta clamp from PolIII.</text>
</comment>
<accession>A0A1G9CFD3</accession>
<keyword evidence="5" id="KW-0742">SOS response</keyword>
<dbReference type="GO" id="GO:0006281">
    <property type="term" value="P:DNA repair"/>
    <property type="evidence" value="ECO:0007669"/>
    <property type="project" value="UniProtKB-KW"/>
</dbReference>
<dbReference type="GO" id="GO:0009432">
    <property type="term" value="P:SOS response"/>
    <property type="evidence" value="ECO:0007669"/>
    <property type="project" value="UniProtKB-KW"/>
</dbReference>
<dbReference type="Pfam" id="PF11799">
    <property type="entry name" value="IMS_C"/>
    <property type="match status" value="1"/>
</dbReference>
<organism evidence="8 9">
    <name type="scientific">Actinopolyspora mzabensis</name>
    <dbReference type="NCBI Taxonomy" id="995066"/>
    <lineage>
        <taxon>Bacteria</taxon>
        <taxon>Bacillati</taxon>
        <taxon>Actinomycetota</taxon>
        <taxon>Actinomycetes</taxon>
        <taxon>Actinopolysporales</taxon>
        <taxon>Actinopolysporaceae</taxon>
        <taxon>Actinopolyspora</taxon>
    </lineage>
</organism>
<feature type="domain" description="UmuC" evidence="7">
    <location>
        <begin position="6"/>
        <end position="186"/>
    </location>
</feature>
<dbReference type="PANTHER" id="PTHR11076:SF34">
    <property type="entry name" value="PROTEIN UMUC"/>
    <property type="match status" value="1"/>
</dbReference>
<dbReference type="PANTHER" id="PTHR11076">
    <property type="entry name" value="DNA REPAIR POLYMERASE UMUC / TRANSFERASE FAMILY MEMBER"/>
    <property type="match status" value="1"/>
</dbReference>
<dbReference type="Pfam" id="PF13438">
    <property type="entry name" value="DUF4113"/>
    <property type="match status" value="1"/>
</dbReference>
<reference evidence="9" key="1">
    <citation type="submission" date="2016-10" db="EMBL/GenBank/DDBJ databases">
        <authorList>
            <person name="Varghese N."/>
            <person name="Submissions S."/>
        </authorList>
    </citation>
    <scope>NUCLEOTIDE SEQUENCE [LARGE SCALE GENOMIC DNA]</scope>
    <source>
        <strain evidence="9">DSM 45460</strain>
    </source>
</reference>
<protein>
    <submittedName>
        <fullName evidence="8">DNA polymerase V</fullName>
    </submittedName>
</protein>
<dbReference type="InterPro" id="IPR017961">
    <property type="entry name" value="DNA_pol_Y-fam_little_finger"/>
</dbReference>